<accession>A0A9N6ZG37</accession>
<proteinExistence type="predicted"/>
<gene>
    <name evidence="1" type="ORF">ORM20_00200</name>
</gene>
<organism evidence="1">
    <name type="scientific">Ochrobactrum phage ORM_20</name>
    <dbReference type="NCBI Taxonomy" id="2985243"/>
    <lineage>
        <taxon>Viruses</taxon>
    </lineage>
</organism>
<dbReference type="EMBL" id="OX359470">
    <property type="protein sequence ID" value="CAI3971249.1"/>
    <property type="molecule type" value="Genomic_DNA"/>
</dbReference>
<evidence type="ECO:0000313" key="1">
    <source>
        <dbReference type="EMBL" id="CAI3971249.1"/>
    </source>
</evidence>
<protein>
    <submittedName>
        <fullName evidence="1">Uncharacterized protein</fullName>
    </submittedName>
</protein>
<reference evidence="1" key="1">
    <citation type="submission" date="2022-10" db="EMBL/GenBank/DDBJ databases">
        <authorList>
            <person name="Meaden S."/>
        </authorList>
    </citation>
    <scope>NUCLEOTIDE SEQUENCE</scope>
</reference>
<sequence length="118" mass="13733">MKTETETAQIKYEIWKILAKENEMDNAIDCSFYLEEFISERGLRRMEAPAWIDPASGKRFLAKAYTVRDDEHAKELIDKVIEKENGNVLFHSYVVFKTFDPLTSKPCDLLKLRLGTID</sequence>
<name>A0A9N6ZG37_9VIRU</name>